<dbReference type="RefSeq" id="WP_203726481.1">
    <property type="nucleotide sequence ID" value="NZ_BAAATX010000003.1"/>
</dbReference>
<name>A0ABQ3YTJ3_9ACTN</name>
<accession>A0ABQ3YTJ3</accession>
<evidence type="ECO:0000313" key="1">
    <source>
        <dbReference type="EMBL" id="GIE00868.1"/>
    </source>
</evidence>
<reference evidence="1 2" key="1">
    <citation type="submission" date="2021-01" db="EMBL/GenBank/DDBJ databases">
        <title>Whole genome shotgun sequence of Actinoplanes durhamensis NBRC 14914.</title>
        <authorList>
            <person name="Komaki H."/>
            <person name="Tamura T."/>
        </authorList>
    </citation>
    <scope>NUCLEOTIDE SEQUENCE [LARGE SCALE GENOMIC DNA]</scope>
    <source>
        <strain evidence="1 2">NBRC 14914</strain>
    </source>
</reference>
<proteinExistence type="predicted"/>
<dbReference type="Proteomes" id="UP000637628">
    <property type="component" value="Unassembled WGS sequence"/>
</dbReference>
<evidence type="ECO:0000313" key="2">
    <source>
        <dbReference type="Proteomes" id="UP000637628"/>
    </source>
</evidence>
<dbReference type="EMBL" id="BOML01000019">
    <property type="protein sequence ID" value="GIE00868.1"/>
    <property type="molecule type" value="Genomic_DNA"/>
</dbReference>
<protein>
    <recommendedName>
        <fullName evidence="3">DUF222 domain-containing protein</fullName>
    </recommendedName>
</protein>
<gene>
    <name evidence="1" type="ORF">Adu01nite_22180</name>
</gene>
<organism evidence="1 2">
    <name type="scientific">Paractinoplanes durhamensis</name>
    <dbReference type="NCBI Taxonomy" id="113563"/>
    <lineage>
        <taxon>Bacteria</taxon>
        <taxon>Bacillati</taxon>
        <taxon>Actinomycetota</taxon>
        <taxon>Actinomycetes</taxon>
        <taxon>Micromonosporales</taxon>
        <taxon>Micromonosporaceae</taxon>
        <taxon>Paractinoplanes</taxon>
    </lineage>
</organism>
<evidence type="ECO:0008006" key="3">
    <source>
        <dbReference type="Google" id="ProtNLM"/>
    </source>
</evidence>
<comment type="caution">
    <text evidence="1">The sequence shown here is derived from an EMBL/GenBank/DDBJ whole genome shotgun (WGS) entry which is preliminary data.</text>
</comment>
<sequence length="413" mass="45620">MTDPDRRLERLHDELVGETAEALDLDAGLRDATLPARHEELVAEVAAALDLERGLAAILPRPAAEARWAISLPELASYLAGLDPALRLRIRSAGHDLANQVHGLGEVVRVRSELDEILDAESGRAVAALAEARRLGEAVESDLSRDGRLLRDGKHAGLVNALARVERQWYQVDYRRRRAVSDDLDLLKLPQSVHDLRAEVLAAKMTVRAIWSLVRVNVTRVVERAFTHLPDEARRDVRERVGTLVWGGEGIARGIAALGPEGLSADEIALFEQVCRNMAGFSDRVGKMYLRTDDMDNVATRLAVMDNPLARLRWATSELTRMIRIGDITGLDDADAGHAAELHRVLDDFGGTDLSHLDLTGVPLAGIRWSDTTRWPDRWAERIRRDSVPIGAGRYEIRPKGTTIGEQVPGTLH</sequence>
<keyword evidence="2" id="KW-1185">Reference proteome</keyword>